<evidence type="ECO:0000313" key="1">
    <source>
        <dbReference type="EMBL" id="GLB53565.1"/>
    </source>
</evidence>
<proteinExistence type="predicted"/>
<comment type="caution">
    <text evidence="1">The sequence shown here is derived from an EMBL/GenBank/DDBJ whole genome shotgun (WGS) entry which is preliminary data.</text>
</comment>
<keyword evidence="1" id="KW-0808">Transferase</keyword>
<dbReference type="RefSeq" id="WP_281755622.1">
    <property type="nucleotide sequence ID" value="NZ_BRVP01000019.1"/>
</dbReference>
<dbReference type="InterPro" id="IPR029044">
    <property type="entry name" value="Nucleotide-diphossugar_trans"/>
</dbReference>
<dbReference type="EMBL" id="BRVP01000019">
    <property type="protein sequence ID" value="GLB53565.1"/>
    <property type="molecule type" value="Genomic_DNA"/>
</dbReference>
<evidence type="ECO:0000313" key="2">
    <source>
        <dbReference type="Proteomes" id="UP001143545"/>
    </source>
</evidence>
<accession>A0A9W6B8B4</accession>
<keyword evidence="2" id="KW-1185">Reference proteome</keyword>
<dbReference type="Proteomes" id="UP001143545">
    <property type="component" value="Unassembled WGS sequence"/>
</dbReference>
<organism evidence="1 2">
    <name type="scientific">Neptunitalea chrysea</name>
    <dbReference type="NCBI Taxonomy" id="1647581"/>
    <lineage>
        <taxon>Bacteria</taxon>
        <taxon>Pseudomonadati</taxon>
        <taxon>Bacteroidota</taxon>
        <taxon>Flavobacteriia</taxon>
        <taxon>Flavobacteriales</taxon>
        <taxon>Flavobacteriaceae</taxon>
        <taxon>Neptunitalea</taxon>
    </lineage>
</organism>
<dbReference type="GO" id="GO:0016740">
    <property type="term" value="F:transferase activity"/>
    <property type="evidence" value="ECO:0007669"/>
    <property type="project" value="UniProtKB-KW"/>
</dbReference>
<dbReference type="CDD" id="cd00761">
    <property type="entry name" value="Glyco_tranf_GTA_type"/>
    <property type="match status" value="1"/>
</dbReference>
<sequence>MKLKELLPSIYHTVKLLLLGTKKIKAASNSFQVVVSLTTIPYRLGKVHITIRSILVQDTPPEKIILWLHKDLQNSIPNSLKKLEGDIFEIRFSEISCPHLKLVETLKLYNNKPIVTCDDDMIYPSHWLPTLYKAHIEHSATVIANFTRQITYNKEGVINPYKTWHYNHGEDTEKLVPLGVGGVLYPPNSLYKEATNTKLFLTLCPKADDLWFKAMALLNNTMTYKLPETIDLIPVMFTQKVSLKKQNIEKDFNVKQWNNITKHFNLK</sequence>
<name>A0A9W6B8B4_9FLAO</name>
<gene>
    <name evidence="1" type="ORF">NBRC110019_26060</name>
</gene>
<reference evidence="1" key="1">
    <citation type="submission" date="2022-07" db="EMBL/GenBank/DDBJ databases">
        <title>Taxonomy of Novel Oxalotrophic and Methylotrophic Bacteria.</title>
        <authorList>
            <person name="Sahin N."/>
            <person name="Tani A."/>
        </authorList>
    </citation>
    <scope>NUCLEOTIDE SEQUENCE</scope>
    <source>
        <strain evidence="1">AM327</strain>
    </source>
</reference>
<dbReference type="SUPFAM" id="SSF53448">
    <property type="entry name" value="Nucleotide-diphospho-sugar transferases"/>
    <property type="match status" value="1"/>
</dbReference>
<protein>
    <submittedName>
        <fullName evidence="1">Glycosyl transferase</fullName>
    </submittedName>
</protein>
<dbReference type="AlphaFoldDB" id="A0A9W6B8B4"/>